<name>A0A6M3LRE5_9ZZZZ</name>
<gene>
    <name evidence="1" type="ORF">MM415B05956_0007</name>
</gene>
<dbReference type="EMBL" id="MT143525">
    <property type="protein sequence ID" value="QJA97790.1"/>
    <property type="molecule type" value="Genomic_DNA"/>
</dbReference>
<evidence type="ECO:0000313" key="1">
    <source>
        <dbReference type="EMBL" id="QJA97790.1"/>
    </source>
</evidence>
<protein>
    <submittedName>
        <fullName evidence="1">Uncharacterized protein</fullName>
    </submittedName>
</protein>
<organism evidence="1">
    <name type="scientific">viral metagenome</name>
    <dbReference type="NCBI Taxonomy" id="1070528"/>
    <lineage>
        <taxon>unclassified sequences</taxon>
        <taxon>metagenomes</taxon>
        <taxon>organismal metagenomes</taxon>
    </lineage>
</organism>
<dbReference type="AlphaFoldDB" id="A0A6M3LRE5"/>
<proteinExistence type="predicted"/>
<reference evidence="1" key="1">
    <citation type="submission" date="2020-03" db="EMBL/GenBank/DDBJ databases">
        <title>The deep terrestrial virosphere.</title>
        <authorList>
            <person name="Holmfeldt K."/>
            <person name="Nilsson E."/>
            <person name="Simone D."/>
            <person name="Lopez-Fernandez M."/>
            <person name="Wu X."/>
            <person name="de Brujin I."/>
            <person name="Lundin D."/>
            <person name="Andersson A."/>
            <person name="Bertilsson S."/>
            <person name="Dopson M."/>
        </authorList>
    </citation>
    <scope>NUCLEOTIDE SEQUENCE</scope>
    <source>
        <strain evidence="1">MM415B05956</strain>
    </source>
</reference>
<accession>A0A6M3LRE5</accession>
<sequence length="56" mass="6443">MLTLYIENTGTVNGVTDYKYVVMTDAEKIAEGRIKGHKWSDGWRQLVKMIAEESHE</sequence>